<name>A0A5J4X1I5_9EUKA</name>
<organism evidence="1 2">
    <name type="scientific">Streblomastix strix</name>
    <dbReference type="NCBI Taxonomy" id="222440"/>
    <lineage>
        <taxon>Eukaryota</taxon>
        <taxon>Metamonada</taxon>
        <taxon>Preaxostyla</taxon>
        <taxon>Oxymonadida</taxon>
        <taxon>Streblomastigidae</taxon>
        <taxon>Streblomastix</taxon>
    </lineage>
</organism>
<gene>
    <name evidence="1" type="ORF">EZS28_003593</name>
</gene>
<dbReference type="EMBL" id="SNRW01000484">
    <property type="protein sequence ID" value="KAA6400883.1"/>
    <property type="molecule type" value="Genomic_DNA"/>
</dbReference>
<sequence length="81" mass="9719">MEEQDSSVYIDIRRHLHLIQRKGNVNLKKIEDEQKQEVDEQEQNQGDDIMIKMKDGEDSSFLDVDKNNQRIKSYKDHLIQF</sequence>
<comment type="caution">
    <text evidence="1">The sequence shown here is derived from an EMBL/GenBank/DDBJ whole genome shotgun (WGS) entry which is preliminary data.</text>
</comment>
<evidence type="ECO:0000313" key="2">
    <source>
        <dbReference type="Proteomes" id="UP000324800"/>
    </source>
</evidence>
<accession>A0A5J4X1I5</accession>
<reference evidence="1 2" key="1">
    <citation type="submission" date="2019-03" db="EMBL/GenBank/DDBJ databases">
        <title>Single cell metagenomics reveals metabolic interactions within the superorganism composed of flagellate Streblomastix strix and complex community of Bacteroidetes bacteria on its surface.</title>
        <authorList>
            <person name="Treitli S.C."/>
            <person name="Kolisko M."/>
            <person name="Husnik F."/>
            <person name="Keeling P."/>
            <person name="Hampl V."/>
        </authorList>
    </citation>
    <scope>NUCLEOTIDE SEQUENCE [LARGE SCALE GENOMIC DNA]</scope>
    <source>
        <strain evidence="1">ST1C</strain>
    </source>
</reference>
<dbReference type="AlphaFoldDB" id="A0A5J4X1I5"/>
<proteinExistence type="predicted"/>
<dbReference type="Proteomes" id="UP000324800">
    <property type="component" value="Unassembled WGS sequence"/>
</dbReference>
<protein>
    <submittedName>
        <fullName evidence="1">Uncharacterized protein</fullName>
    </submittedName>
</protein>
<evidence type="ECO:0000313" key="1">
    <source>
        <dbReference type="EMBL" id="KAA6400883.1"/>
    </source>
</evidence>